<proteinExistence type="predicted"/>
<accession>A0A9D4EEC0</accession>
<reference evidence="1" key="1">
    <citation type="journal article" date="2019" name="bioRxiv">
        <title>The Genome of the Zebra Mussel, Dreissena polymorpha: A Resource for Invasive Species Research.</title>
        <authorList>
            <person name="McCartney M.A."/>
            <person name="Auch B."/>
            <person name="Kono T."/>
            <person name="Mallez S."/>
            <person name="Zhang Y."/>
            <person name="Obille A."/>
            <person name="Becker A."/>
            <person name="Abrahante J.E."/>
            <person name="Garbe J."/>
            <person name="Badalamenti J.P."/>
            <person name="Herman A."/>
            <person name="Mangelson H."/>
            <person name="Liachko I."/>
            <person name="Sullivan S."/>
            <person name="Sone E.D."/>
            <person name="Koren S."/>
            <person name="Silverstein K.A.T."/>
            <person name="Beckman K.B."/>
            <person name="Gohl D.M."/>
        </authorList>
    </citation>
    <scope>NUCLEOTIDE SEQUENCE</scope>
    <source>
        <strain evidence="1">Duluth1</strain>
        <tissue evidence="1">Whole animal</tissue>
    </source>
</reference>
<dbReference type="AlphaFoldDB" id="A0A9D4EEC0"/>
<protein>
    <submittedName>
        <fullName evidence="1">Uncharacterized protein</fullName>
    </submittedName>
</protein>
<dbReference type="EMBL" id="JAIWYP010000009">
    <property type="protein sequence ID" value="KAH3776670.1"/>
    <property type="molecule type" value="Genomic_DNA"/>
</dbReference>
<organism evidence="1 2">
    <name type="scientific">Dreissena polymorpha</name>
    <name type="common">Zebra mussel</name>
    <name type="synonym">Mytilus polymorpha</name>
    <dbReference type="NCBI Taxonomy" id="45954"/>
    <lineage>
        <taxon>Eukaryota</taxon>
        <taxon>Metazoa</taxon>
        <taxon>Spiralia</taxon>
        <taxon>Lophotrochozoa</taxon>
        <taxon>Mollusca</taxon>
        <taxon>Bivalvia</taxon>
        <taxon>Autobranchia</taxon>
        <taxon>Heteroconchia</taxon>
        <taxon>Euheterodonta</taxon>
        <taxon>Imparidentia</taxon>
        <taxon>Neoheterodontei</taxon>
        <taxon>Myida</taxon>
        <taxon>Dreissenoidea</taxon>
        <taxon>Dreissenidae</taxon>
        <taxon>Dreissena</taxon>
    </lineage>
</organism>
<comment type="caution">
    <text evidence="1">The sequence shown here is derived from an EMBL/GenBank/DDBJ whole genome shotgun (WGS) entry which is preliminary data.</text>
</comment>
<reference evidence="1" key="2">
    <citation type="submission" date="2020-11" db="EMBL/GenBank/DDBJ databases">
        <authorList>
            <person name="McCartney M.A."/>
            <person name="Auch B."/>
            <person name="Kono T."/>
            <person name="Mallez S."/>
            <person name="Becker A."/>
            <person name="Gohl D.M."/>
            <person name="Silverstein K.A.T."/>
            <person name="Koren S."/>
            <person name="Bechman K.B."/>
            <person name="Herman A."/>
            <person name="Abrahante J.E."/>
            <person name="Garbe J."/>
        </authorList>
    </citation>
    <scope>NUCLEOTIDE SEQUENCE</scope>
    <source>
        <strain evidence="1">Duluth1</strain>
        <tissue evidence="1">Whole animal</tissue>
    </source>
</reference>
<name>A0A9D4EEC0_DREPO</name>
<evidence type="ECO:0000313" key="2">
    <source>
        <dbReference type="Proteomes" id="UP000828390"/>
    </source>
</evidence>
<evidence type="ECO:0000313" key="1">
    <source>
        <dbReference type="EMBL" id="KAH3776670.1"/>
    </source>
</evidence>
<dbReference type="Proteomes" id="UP000828390">
    <property type="component" value="Unassembled WGS sequence"/>
</dbReference>
<keyword evidence="2" id="KW-1185">Reference proteome</keyword>
<sequence>MVSAVIAEAAAAPRSEKKARGRSESKSSNLENYGLYFDRSTMPLHQMLTAFTAATFKIILRRYAELLLRFYYDHEDISTMLPRCLYDYGASTTLFLRLYTDSCWLQTRYACFEHVQNKRCESTLSRLYCVYEDFFSFALRFVKIGHVFGHALIVVEAASMCERGILKIVPEQTMTNRAQLARKSTRT</sequence>
<gene>
    <name evidence="1" type="ORF">DPMN_178101</name>
</gene>